<comment type="caution">
    <text evidence="2">The sequence shown here is derived from an EMBL/GenBank/DDBJ whole genome shotgun (WGS) entry which is preliminary data.</text>
</comment>
<dbReference type="Gene3D" id="3.40.109.40">
    <property type="match status" value="1"/>
</dbReference>
<evidence type="ECO:0000313" key="3">
    <source>
        <dbReference type="Proteomes" id="UP001546774"/>
    </source>
</evidence>
<dbReference type="EMBL" id="JBBMFS010000001">
    <property type="protein sequence ID" value="MEQ2553539.1"/>
    <property type="molecule type" value="Genomic_DNA"/>
</dbReference>
<dbReference type="Pfam" id="PF02965">
    <property type="entry name" value="Met_synt_B12"/>
    <property type="match status" value="1"/>
</dbReference>
<dbReference type="SUPFAM" id="SSF56507">
    <property type="entry name" value="Methionine synthase activation domain-like"/>
    <property type="match status" value="1"/>
</dbReference>
<evidence type="ECO:0000259" key="1">
    <source>
        <dbReference type="Pfam" id="PF02965"/>
    </source>
</evidence>
<gene>
    <name evidence="2" type="ORF">WMO37_00715</name>
</gene>
<feature type="domain" description="AdoMet activation" evidence="1">
    <location>
        <begin position="137"/>
        <end position="194"/>
    </location>
</feature>
<accession>A0ABV1H1L3</accession>
<protein>
    <submittedName>
        <fullName evidence="2">Vitamin B12 dependent-methionine synthase activation domain-containing protein</fullName>
    </submittedName>
</protein>
<dbReference type="InterPro" id="IPR004223">
    <property type="entry name" value="VitB12-dep_Met_synth_activ_dom"/>
</dbReference>
<sequence>MERLIQLDNLNRQEALRYLGSGGQTPDDAFMALMKDCEKTVLAQARPRYVYRIFDIRECEEGVCAEGTDFILRGNSIKKHLKGCEKAAFFAATISDGIDRQLRIAQVSDITKAFVMDSLASVAVEQVCDKFEQILKEQTQGYYQTFRFGLGYGDLPIEQQKDFVALLNAPKQIGLSVSSSFMLIPTKSVTAVIGLSKEPVKGVARGCQTCNMREKCQYRIKGGHCNG</sequence>
<name>A0ABV1H1L3_9FIRM</name>
<dbReference type="InterPro" id="IPR037010">
    <property type="entry name" value="VitB12-dep_Met_synth_activ_sf"/>
</dbReference>
<dbReference type="PIRSF" id="PIRSF037984">
    <property type="entry name" value="Met_synth_TM0269_prd"/>
    <property type="match status" value="1"/>
</dbReference>
<evidence type="ECO:0000313" key="2">
    <source>
        <dbReference type="EMBL" id="MEQ2553539.1"/>
    </source>
</evidence>
<reference evidence="2" key="1">
    <citation type="submission" date="2024-03" db="EMBL/GenBank/DDBJ databases">
        <title>Human intestinal bacterial collection.</title>
        <authorList>
            <person name="Pauvert C."/>
            <person name="Hitch T.C.A."/>
            <person name="Clavel T."/>
        </authorList>
    </citation>
    <scope>NUCLEOTIDE SEQUENCE [LARGE SCALE GENOMIC DNA]</scope>
    <source>
        <strain evidence="2">CLA-AA-H89B</strain>
    </source>
</reference>
<keyword evidence="3" id="KW-1185">Reference proteome</keyword>
<organism evidence="2 3">
    <name type="scientific">Lachnospira intestinalis</name>
    <dbReference type="NCBI Taxonomy" id="3133158"/>
    <lineage>
        <taxon>Bacteria</taxon>
        <taxon>Bacillati</taxon>
        <taxon>Bacillota</taxon>
        <taxon>Clostridia</taxon>
        <taxon>Lachnospirales</taxon>
        <taxon>Lachnospiraceae</taxon>
        <taxon>Lachnospira</taxon>
    </lineage>
</organism>
<proteinExistence type="predicted"/>
<dbReference type="Proteomes" id="UP001546774">
    <property type="component" value="Unassembled WGS sequence"/>
</dbReference>
<dbReference type="InterPro" id="IPR017342">
    <property type="entry name" value="S-AdoMet-dep_Met_synth_prd"/>
</dbReference>